<dbReference type="AlphaFoldDB" id="W6TG76"/>
<dbReference type="EMBL" id="AWTR02000083">
    <property type="protein sequence ID" value="ETZ06825.1"/>
    <property type="molecule type" value="Genomic_DNA"/>
</dbReference>
<proteinExistence type="predicted"/>
<evidence type="ECO:0000313" key="1">
    <source>
        <dbReference type="EMBL" id="ETZ06825.1"/>
    </source>
</evidence>
<name>W6TG76_HOLOB</name>
<protein>
    <submittedName>
        <fullName evidence="1">Uncharacterized protein</fullName>
    </submittedName>
</protein>
<gene>
    <name evidence="1" type="ORF">P618_201014</name>
</gene>
<accession>W6TG76</accession>
<dbReference type="Proteomes" id="UP000019112">
    <property type="component" value="Unassembled WGS sequence"/>
</dbReference>
<comment type="caution">
    <text evidence="1">The sequence shown here is derived from an EMBL/GenBank/DDBJ whole genome shotgun (WGS) entry which is preliminary data.</text>
</comment>
<sequence>MIKKINVSYIFITYSFLISNLYAVCDPIDKTLTSVIKKENGRKFATNQECALEISDLVGNFWMNFSQQDQMEHPEPRVRVQHVLPLLTRNQRLLNLHDSRSFEDFLSEYKKLKNFKTSPEFVQKFYDNMMDIYKKYFKHIGQETYPDERSSFNKPDSLKTGPLFVQNSISVRN</sequence>
<reference evidence="1 2" key="1">
    <citation type="journal article" date="2014" name="FEMS Microbiol. Lett.">
        <title>Draft genome sequences of three Holospora species (Holospora obtusa, Holospora undulata, and Holospora elegans), endonuclear symbiotic bacteria of the ciliate Paramecium caudatum.</title>
        <authorList>
            <person name="Dohra H."/>
            <person name="Tanaka K."/>
            <person name="Suzuki T."/>
            <person name="Fujishima M."/>
            <person name="Suzuki H."/>
        </authorList>
    </citation>
    <scope>NUCLEOTIDE SEQUENCE [LARGE SCALE GENOMIC DNA]</scope>
    <source>
        <strain evidence="1 2">F1</strain>
    </source>
</reference>
<organism evidence="1 2">
    <name type="scientific">Holospora obtusa F1</name>
    <dbReference type="NCBI Taxonomy" id="1399147"/>
    <lineage>
        <taxon>Bacteria</taxon>
        <taxon>Pseudomonadati</taxon>
        <taxon>Pseudomonadota</taxon>
        <taxon>Alphaproteobacteria</taxon>
        <taxon>Holosporales</taxon>
        <taxon>Holosporaceae</taxon>
        <taxon>Holospora</taxon>
    </lineage>
</organism>
<evidence type="ECO:0000313" key="2">
    <source>
        <dbReference type="Proteomes" id="UP000019112"/>
    </source>
</evidence>
<keyword evidence="2" id="KW-1185">Reference proteome</keyword>